<evidence type="ECO:0000259" key="6">
    <source>
        <dbReference type="PROSITE" id="PS50865"/>
    </source>
</evidence>
<dbReference type="InterPro" id="IPR002893">
    <property type="entry name" value="Znf_MYND"/>
</dbReference>
<organism evidence="7 8">
    <name type="scientific">Chlamydomonas schloesseri</name>
    <dbReference type="NCBI Taxonomy" id="2026947"/>
    <lineage>
        <taxon>Eukaryota</taxon>
        <taxon>Viridiplantae</taxon>
        <taxon>Chlorophyta</taxon>
        <taxon>core chlorophytes</taxon>
        <taxon>Chlorophyceae</taxon>
        <taxon>CS clade</taxon>
        <taxon>Chlamydomonadales</taxon>
        <taxon>Chlamydomonadaceae</taxon>
        <taxon>Chlamydomonas</taxon>
    </lineage>
</organism>
<evidence type="ECO:0000256" key="2">
    <source>
        <dbReference type="ARBA" id="ARBA00022771"/>
    </source>
</evidence>
<dbReference type="Gene3D" id="6.10.140.2220">
    <property type="match status" value="1"/>
</dbReference>
<dbReference type="EMBL" id="JAEHOD010000032">
    <property type="protein sequence ID" value="KAG2443002.1"/>
    <property type="molecule type" value="Genomic_DNA"/>
</dbReference>
<dbReference type="AlphaFoldDB" id="A0A835TCL5"/>
<name>A0A835TCL5_9CHLO</name>
<feature type="domain" description="MYND-type" evidence="6">
    <location>
        <begin position="456"/>
        <end position="495"/>
    </location>
</feature>
<dbReference type="GO" id="GO:0008270">
    <property type="term" value="F:zinc ion binding"/>
    <property type="evidence" value="ECO:0007669"/>
    <property type="project" value="UniProtKB-KW"/>
</dbReference>
<evidence type="ECO:0000256" key="3">
    <source>
        <dbReference type="ARBA" id="ARBA00022833"/>
    </source>
</evidence>
<keyword evidence="8" id="KW-1185">Reference proteome</keyword>
<comment type="caution">
    <text evidence="7">The sequence shown here is derived from an EMBL/GenBank/DDBJ whole genome shotgun (WGS) entry which is preliminary data.</text>
</comment>
<dbReference type="PROSITE" id="PS01360">
    <property type="entry name" value="ZF_MYND_1"/>
    <property type="match status" value="1"/>
</dbReference>
<accession>A0A835TCL5</accession>
<evidence type="ECO:0000256" key="1">
    <source>
        <dbReference type="ARBA" id="ARBA00022723"/>
    </source>
</evidence>
<evidence type="ECO:0000256" key="4">
    <source>
        <dbReference type="PROSITE-ProRule" id="PRU00134"/>
    </source>
</evidence>
<keyword evidence="3" id="KW-0862">Zinc</keyword>
<protein>
    <recommendedName>
        <fullName evidence="6">MYND-type domain-containing protein</fullName>
    </recommendedName>
</protein>
<dbReference type="SUPFAM" id="SSF144232">
    <property type="entry name" value="HIT/MYND zinc finger-like"/>
    <property type="match status" value="1"/>
</dbReference>
<feature type="compositionally biased region" description="Low complexity" evidence="5">
    <location>
        <begin position="382"/>
        <end position="411"/>
    </location>
</feature>
<evidence type="ECO:0000313" key="8">
    <source>
        <dbReference type="Proteomes" id="UP000613740"/>
    </source>
</evidence>
<dbReference type="Proteomes" id="UP000613740">
    <property type="component" value="Unassembled WGS sequence"/>
</dbReference>
<proteinExistence type="predicted"/>
<gene>
    <name evidence="7" type="ORF">HYH02_009418</name>
</gene>
<keyword evidence="2 4" id="KW-0863">Zinc-finger</keyword>
<evidence type="ECO:0000313" key="7">
    <source>
        <dbReference type="EMBL" id="KAG2443002.1"/>
    </source>
</evidence>
<feature type="region of interest" description="Disordered" evidence="5">
    <location>
        <begin position="356"/>
        <end position="411"/>
    </location>
</feature>
<dbReference type="PROSITE" id="PS50865">
    <property type="entry name" value="ZF_MYND_2"/>
    <property type="match status" value="1"/>
</dbReference>
<evidence type="ECO:0000256" key="5">
    <source>
        <dbReference type="SAM" id="MobiDB-lite"/>
    </source>
</evidence>
<dbReference type="Pfam" id="PF01753">
    <property type="entry name" value="zf-MYND"/>
    <property type="match status" value="1"/>
</dbReference>
<keyword evidence="1" id="KW-0479">Metal-binding</keyword>
<sequence length="513" mass="53324">MGLKLMYALHLTCGWTTMEARFTARLWQAARHVEALAETHFFFAQPPAGVAAGATGGHMPASAVVEVPMEEAVAAWEGQRWSGGPGAGSGQQRRPPYPATVTIQGCSPRAFLTITADDFVLLLVALFSCTNVAQAAVPTAWRISYNIWAYVAVRERVRAELLPQLAARSAGRPWALSVEAMEGVWASACVSGLSAAVRSGLADPAHGSYNQALVAYRYGCDRLVALAPALSPLALQPVWLAVMEHGQLPQIVSFSEAMARRGEAEGCDPALVIGQSTLLRLVLKGSLRGSPGPYGRSPYPLGELRAMYGRARGAQRRLARWNMAAGALKNMCGEAMDIAKRCLATLAAEPDSALVRLPAKEQQQPPGSASSKGSKTGKKKGATTTTNTTNTTNTTTTTGSRSDGADKSSSSGAAAAATAAAATAAAPANGDDDGAGPPCGGGAVVTSILAPGERLCDGCERGSLVTRKCGQCRQRRYCSQDCQAKHWRAGHKTECKRLAAEAAAGAAAGACAG</sequence>
<reference evidence="7" key="1">
    <citation type="journal article" date="2020" name="bioRxiv">
        <title>Comparative genomics of Chlamydomonas.</title>
        <authorList>
            <person name="Craig R.J."/>
            <person name="Hasan A.R."/>
            <person name="Ness R.W."/>
            <person name="Keightley P.D."/>
        </authorList>
    </citation>
    <scope>NUCLEOTIDE SEQUENCE</scope>
    <source>
        <strain evidence="7">CCAP 11/173</strain>
    </source>
</reference>
<dbReference type="OrthoDB" id="550075at2759"/>